<dbReference type="EMBL" id="CAVMBE010000085">
    <property type="protein sequence ID" value="CAK4033381.1"/>
    <property type="molecule type" value="Genomic_DNA"/>
</dbReference>
<name>A0AAI9ECW0_9PEZI</name>
<feature type="transmembrane region" description="Helical" evidence="6">
    <location>
        <begin position="418"/>
        <end position="439"/>
    </location>
</feature>
<evidence type="ECO:0000256" key="2">
    <source>
        <dbReference type="ARBA" id="ARBA00022692"/>
    </source>
</evidence>
<feature type="transmembrane region" description="Helical" evidence="6">
    <location>
        <begin position="313"/>
        <end position="332"/>
    </location>
</feature>
<evidence type="ECO:0000256" key="6">
    <source>
        <dbReference type="SAM" id="Phobius"/>
    </source>
</evidence>
<evidence type="ECO:0000256" key="4">
    <source>
        <dbReference type="ARBA" id="ARBA00023136"/>
    </source>
</evidence>
<dbReference type="InterPro" id="IPR036259">
    <property type="entry name" value="MFS_trans_sf"/>
</dbReference>
<dbReference type="AlphaFoldDB" id="A0AAI9ECW0"/>
<dbReference type="SUPFAM" id="SSF103473">
    <property type="entry name" value="MFS general substrate transporter"/>
    <property type="match status" value="1"/>
</dbReference>
<dbReference type="InterPro" id="IPR020846">
    <property type="entry name" value="MFS_dom"/>
</dbReference>
<proteinExistence type="predicted"/>
<dbReference type="PANTHER" id="PTHR42718">
    <property type="entry name" value="MAJOR FACILITATOR SUPERFAMILY MULTIDRUG TRANSPORTER MFSC"/>
    <property type="match status" value="1"/>
</dbReference>
<feature type="transmembrane region" description="Helical" evidence="6">
    <location>
        <begin position="508"/>
        <end position="528"/>
    </location>
</feature>
<keyword evidence="4 6" id="KW-0472">Membrane</keyword>
<evidence type="ECO:0000256" key="3">
    <source>
        <dbReference type="ARBA" id="ARBA00022989"/>
    </source>
</evidence>
<evidence type="ECO:0000313" key="9">
    <source>
        <dbReference type="Proteomes" id="UP001296104"/>
    </source>
</evidence>
<keyword evidence="2 6" id="KW-0812">Transmembrane</keyword>
<accession>A0AAI9ECW0</accession>
<feature type="transmembrane region" description="Helical" evidence="6">
    <location>
        <begin position="183"/>
        <end position="207"/>
    </location>
</feature>
<keyword evidence="9" id="KW-1185">Reference proteome</keyword>
<feature type="transmembrane region" description="Helical" evidence="6">
    <location>
        <begin position="344"/>
        <end position="362"/>
    </location>
</feature>
<feature type="transmembrane region" description="Helical" evidence="6">
    <location>
        <begin position="273"/>
        <end position="293"/>
    </location>
</feature>
<dbReference type="GO" id="GO:0016020">
    <property type="term" value="C:membrane"/>
    <property type="evidence" value="ECO:0007669"/>
    <property type="project" value="UniProtKB-SubCell"/>
</dbReference>
<dbReference type="PROSITE" id="PS50850">
    <property type="entry name" value="MFS"/>
    <property type="match status" value="1"/>
</dbReference>
<dbReference type="Proteomes" id="UP001296104">
    <property type="component" value="Unassembled WGS sequence"/>
</dbReference>
<dbReference type="Gene3D" id="1.20.1250.20">
    <property type="entry name" value="MFS general substrate transporter like domains"/>
    <property type="match status" value="1"/>
</dbReference>
<feature type="transmembrane region" description="Helical" evidence="6">
    <location>
        <begin position="152"/>
        <end position="171"/>
    </location>
</feature>
<dbReference type="CDD" id="cd17476">
    <property type="entry name" value="MFS_Amf1_MDR_like"/>
    <property type="match status" value="1"/>
</dbReference>
<evidence type="ECO:0000256" key="1">
    <source>
        <dbReference type="ARBA" id="ARBA00004141"/>
    </source>
</evidence>
<feature type="compositionally biased region" description="Basic and acidic residues" evidence="5">
    <location>
        <begin position="1"/>
        <end position="14"/>
    </location>
</feature>
<feature type="region of interest" description="Disordered" evidence="5">
    <location>
        <begin position="1"/>
        <end position="24"/>
    </location>
</feature>
<comment type="caution">
    <text evidence="8">The sequence shown here is derived from an EMBL/GenBank/DDBJ whole genome shotgun (WGS) entry which is preliminary data.</text>
</comment>
<feature type="domain" description="Major facilitator superfamily (MFS) profile" evidence="7">
    <location>
        <begin position="115"/>
        <end position="571"/>
    </location>
</feature>
<dbReference type="PANTHER" id="PTHR42718:SF1">
    <property type="entry name" value="LOW AFFINITY AMMONIUM TRANSPORTER"/>
    <property type="match status" value="1"/>
</dbReference>
<comment type="subcellular location">
    <subcellularLocation>
        <location evidence="1">Membrane</location>
        <topology evidence="1">Multi-pass membrane protein</topology>
    </subcellularLocation>
</comment>
<feature type="transmembrane region" description="Helical" evidence="6">
    <location>
        <begin position="383"/>
        <end position="406"/>
    </location>
</feature>
<feature type="transmembrane region" description="Helical" evidence="6">
    <location>
        <begin position="213"/>
        <end position="231"/>
    </location>
</feature>
<dbReference type="InterPro" id="IPR011701">
    <property type="entry name" value="MFS"/>
</dbReference>
<evidence type="ECO:0000256" key="5">
    <source>
        <dbReference type="SAM" id="MobiDB-lite"/>
    </source>
</evidence>
<feature type="transmembrane region" description="Helical" evidence="6">
    <location>
        <begin position="446"/>
        <end position="465"/>
    </location>
</feature>
<reference evidence="8" key="1">
    <citation type="submission" date="2023-11" db="EMBL/GenBank/DDBJ databases">
        <authorList>
            <person name="Alioto T."/>
            <person name="Alioto T."/>
            <person name="Gomez Garrido J."/>
        </authorList>
    </citation>
    <scope>NUCLEOTIDE SEQUENCE</scope>
</reference>
<sequence length="579" mass="62735">METKADDSDTDDSRPVSSTSYSLALPPRALQTGCEEKEADFKSWALNPSMETVFNFSYVNRRSWRGPPRNDSVWATQDETEIPVVLPHYKRASTPGMPVPVEEGSGMSVWRERMFVFTVCLAQLFSLAGLAQSIAPLLVISDSFGVNDPGKMSWYTAAYSMTLGTFILPAGRLGDMFGHRRMFIIGWVWFGVCSIICGFSFLGGPIMLSTCRGLQGIGPALLVPNGIALLGRTFPIGMKRAMAIAVFGGCGPVGFVIGTVFSSIFAQLLWWPWAFWTTAIACAFACGLSYFAIPEDIARTPLPGALPESRNQFDLLGSVTGVTGLLLINFALNEAPCEGWDVAYIPVLLGIGVLLMVAFVYVELCVAARPIVPLRGLHRDAAFTLACIAAGWASHGIWSYYFFLFLQEIRNHTPLLTAAEWCPVAPVGFCAALAVPALLTKIRVPWLMSAAMLVFTLSIALLLTAPPSQTYWANTFVSILIAPFAMNWSFPSATILMSNAVAKHHQGIAASLVATMVNYSIATGLGIAGTIARYTTPTQGVLGGYRDAWWLGLAFGLAGFAISLYFICQSRARSQAIRK</sequence>
<feature type="transmembrane region" description="Helical" evidence="6">
    <location>
        <begin position="243"/>
        <end position="267"/>
    </location>
</feature>
<feature type="transmembrane region" description="Helical" evidence="6">
    <location>
        <begin position="548"/>
        <end position="568"/>
    </location>
</feature>
<dbReference type="Pfam" id="PF07690">
    <property type="entry name" value="MFS_1"/>
    <property type="match status" value="1"/>
</dbReference>
<protein>
    <submittedName>
        <fullName evidence="8">MFS general substrate transporter</fullName>
    </submittedName>
</protein>
<dbReference type="GO" id="GO:0022857">
    <property type="term" value="F:transmembrane transporter activity"/>
    <property type="evidence" value="ECO:0007669"/>
    <property type="project" value="InterPro"/>
</dbReference>
<evidence type="ECO:0000259" key="7">
    <source>
        <dbReference type="PROSITE" id="PS50850"/>
    </source>
</evidence>
<organism evidence="8 9">
    <name type="scientific">Lecanosticta acicola</name>
    <dbReference type="NCBI Taxonomy" id="111012"/>
    <lineage>
        <taxon>Eukaryota</taxon>
        <taxon>Fungi</taxon>
        <taxon>Dikarya</taxon>
        <taxon>Ascomycota</taxon>
        <taxon>Pezizomycotina</taxon>
        <taxon>Dothideomycetes</taxon>
        <taxon>Dothideomycetidae</taxon>
        <taxon>Mycosphaerellales</taxon>
        <taxon>Mycosphaerellaceae</taxon>
        <taxon>Lecanosticta</taxon>
    </lineage>
</organism>
<gene>
    <name evidence="8" type="ORF">LECACI_7A008539</name>
</gene>
<feature type="transmembrane region" description="Helical" evidence="6">
    <location>
        <begin position="471"/>
        <end position="496"/>
    </location>
</feature>
<evidence type="ECO:0000313" key="8">
    <source>
        <dbReference type="EMBL" id="CAK4033381.1"/>
    </source>
</evidence>
<feature type="transmembrane region" description="Helical" evidence="6">
    <location>
        <begin position="115"/>
        <end position="140"/>
    </location>
</feature>
<keyword evidence="3 6" id="KW-1133">Transmembrane helix</keyword>